<dbReference type="InterPro" id="IPR011989">
    <property type="entry name" value="ARM-like"/>
</dbReference>
<evidence type="ECO:0000256" key="3">
    <source>
        <dbReference type="ARBA" id="ARBA00013746"/>
    </source>
</evidence>
<feature type="repeat" description="ARM" evidence="7">
    <location>
        <begin position="61"/>
        <end position="97"/>
    </location>
</feature>
<keyword evidence="8" id="KW-1185">Reference proteome</keyword>
<proteinExistence type="predicted"/>
<evidence type="ECO:0000256" key="4">
    <source>
        <dbReference type="ARBA" id="ARBA00022490"/>
    </source>
</evidence>
<comment type="subcellular location">
    <subcellularLocation>
        <location evidence="2">Cytoplasm</location>
    </subcellularLocation>
    <subcellularLocation>
        <location evidence="1">Nucleus</location>
    </subcellularLocation>
</comment>
<evidence type="ECO:0000256" key="1">
    <source>
        <dbReference type="ARBA" id="ARBA00004123"/>
    </source>
</evidence>
<keyword evidence="6" id="KW-0539">Nucleus</keyword>
<dbReference type="PROSITE" id="PS50176">
    <property type="entry name" value="ARM_REPEAT"/>
    <property type="match status" value="1"/>
</dbReference>
<evidence type="ECO:0000256" key="7">
    <source>
        <dbReference type="PROSITE-ProRule" id="PRU00259"/>
    </source>
</evidence>
<dbReference type="GO" id="GO:0034657">
    <property type="term" value="C:GID complex"/>
    <property type="evidence" value="ECO:0007669"/>
    <property type="project" value="TreeGrafter"/>
</dbReference>
<dbReference type="AlphaFoldDB" id="A0A6J3ALE3"/>
<accession>A0A6J3ALE3</accession>
<dbReference type="Gene3D" id="1.25.10.10">
    <property type="entry name" value="Leucine-rich Repeat Variant"/>
    <property type="match status" value="2"/>
</dbReference>
<dbReference type="InterPro" id="IPR016024">
    <property type="entry name" value="ARM-type_fold"/>
</dbReference>
<dbReference type="GO" id="GO:0005634">
    <property type="term" value="C:nucleus"/>
    <property type="evidence" value="ECO:0007669"/>
    <property type="project" value="UniProtKB-SubCell"/>
</dbReference>
<dbReference type="SUPFAM" id="SSF48371">
    <property type="entry name" value="ARM repeat"/>
    <property type="match status" value="1"/>
</dbReference>
<dbReference type="FunFam" id="1.25.10.10:FF:001103">
    <property type="entry name" value="armadillo repeat-containing protein 8 isoform X4"/>
    <property type="match status" value="1"/>
</dbReference>
<protein>
    <recommendedName>
        <fullName evidence="3">Armadillo repeat-containing protein 8</fullName>
    </recommendedName>
</protein>
<reference evidence="8" key="1">
    <citation type="submission" date="2025-05" db="UniProtKB">
        <authorList>
            <consortium name="RefSeq"/>
        </authorList>
    </citation>
    <scope>NUCLEOTIDE SEQUENCE [LARGE SCALE GENOMIC DNA]</scope>
</reference>
<keyword evidence="5" id="KW-0677">Repeat</keyword>
<dbReference type="CTD" id="25852"/>
<dbReference type="RefSeq" id="XP_031534017.1">
    <property type="nucleotide sequence ID" value="XM_031678157.2"/>
</dbReference>
<dbReference type="PANTHER" id="PTHR15651">
    <property type="entry name" value="ARMADILLO REPEAT-CONTAINING PROTEIN 8"/>
    <property type="match status" value="1"/>
</dbReference>
<organism evidence="8 9">
    <name type="scientific">Vicugna pacos</name>
    <name type="common">Alpaca</name>
    <name type="synonym">Lama pacos</name>
    <dbReference type="NCBI Taxonomy" id="30538"/>
    <lineage>
        <taxon>Eukaryota</taxon>
        <taxon>Metazoa</taxon>
        <taxon>Chordata</taxon>
        <taxon>Craniata</taxon>
        <taxon>Vertebrata</taxon>
        <taxon>Euteleostomi</taxon>
        <taxon>Mammalia</taxon>
        <taxon>Eutheria</taxon>
        <taxon>Laurasiatheria</taxon>
        <taxon>Artiodactyla</taxon>
        <taxon>Tylopoda</taxon>
        <taxon>Camelidae</taxon>
        <taxon>Vicugna</taxon>
    </lineage>
</organism>
<dbReference type="FunFam" id="1.25.10.10:FF:000489">
    <property type="entry name" value="Armadillo repeat containing 8"/>
    <property type="match status" value="1"/>
</dbReference>
<evidence type="ECO:0000256" key="6">
    <source>
        <dbReference type="ARBA" id="ARBA00023242"/>
    </source>
</evidence>
<sequence>MACLLETPIRMSVLSEVTASSRHYVDRLFDPDPQKVLQGVIDMKNAVIGNNKQKANLIVLGAVPRLLYLLQQETSSTELKTECAVVLGSLAMGTENNVKSLLDCHIIPALLQGLLSPDLKFIEACLRCLRTIFTSPVTPEELLYTDATVIPHLMALLSRSRYTQEYICQIFSHCCKGPDHQTILFNHGAVQNIAHLLTSVSYKVRMQALKCFSVLAFENPQVSMTLVNVLVDGELLPQIFVKMLQRDKPIEMQLTSAKCLTYMCRAGAIRTDDNCIVLKTLPCLVRMCSKERLLEERVEGAETLAYLIEPDVELQRIASITDHLIAMLADYFKYPSSVSAITDIKRLDHDLKHAHELRQAAFKLYASLGANDEDIRKKIIETENMMDRIVTGLSESSVKVRLAAVRCLHSLSRSVQQLRTSFQDHAVWKPLMKVLQNAPDEILVVASSMLCNLLLEFSPSKEPILESGAVELLCGLTQSENPALRVNGIWALMHIDKIMSTHGKQIMQAVTLILEGEHNIEVKEQTLCILANIADGTTAKELIMTNDDILQKIKYYMGHSHVKLQLAAMFCISNLIWNDEEGSQERQDKLRDMGIVDILHKLSQSPDSNLCDKAKMALQQYLA</sequence>
<evidence type="ECO:0000313" key="8">
    <source>
        <dbReference type="Proteomes" id="UP001652581"/>
    </source>
</evidence>
<dbReference type="GO" id="GO:0043161">
    <property type="term" value="P:proteasome-mediated ubiquitin-dependent protein catabolic process"/>
    <property type="evidence" value="ECO:0007669"/>
    <property type="project" value="TreeGrafter"/>
</dbReference>
<gene>
    <name evidence="9" type="primary">ARMC8</name>
</gene>
<dbReference type="GO" id="GO:0005737">
    <property type="term" value="C:cytoplasm"/>
    <property type="evidence" value="ECO:0007669"/>
    <property type="project" value="UniProtKB-SubCell"/>
</dbReference>
<dbReference type="Pfam" id="PF00514">
    <property type="entry name" value="Arm"/>
    <property type="match status" value="1"/>
</dbReference>
<dbReference type="Proteomes" id="UP001652581">
    <property type="component" value="Chromosome 1"/>
</dbReference>
<keyword evidence="4" id="KW-0963">Cytoplasm</keyword>
<evidence type="ECO:0000256" key="5">
    <source>
        <dbReference type="ARBA" id="ARBA00022737"/>
    </source>
</evidence>
<dbReference type="PANTHER" id="PTHR15651:SF7">
    <property type="entry name" value="ARMADILLO REPEAT-CONTAINING PROTEIN 8"/>
    <property type="match status" value="1"/>
</dbReference>
<dbReference type="GeneID" id="102537689"/>
<dbReference type="InterPro" id="IPR038739">
    <property type="entry name" value="ARMC8/Vid28"/>
</dbReference>
<evidence type="ECO:0000256" key="2">
    <source>
        <dbReference type="ARBA" id="ARBA00004496"/>
    </source>
</evidence>
<dbReference type="SMART" id="SM00185">
    <property type="entry name" value="ARM"/>
    <property type="match status" value="7"/>
</dbReference>
<dbReference type="InterPro" id="IPR000225">
    <property type="entry name" value="Armadillo"/>
</dbReference>
<reference evidence="9" key="2">
    <citation type="submission" date="2025-08" db="UniProtKB">
        <authorList>
            <consortium name="RefSeq"/>
        </authorList>
    </citation>
    <scope>IDENTIFICATION</scope>
</reference>
<evidence type="ECO:0000313" key="9">
    <source>
        <dbReference type="RefSeq" id="XP_031534017.1"/>
    </source>
</evidence>
<name>A0A6J3ALE3_VICPA</name>